<dbReference type="GO" id="GO:0046872">
    <property type="term" value="F:metal ion binding"/>
    <property type="evidence" value="ECO:0007669"/>
    <property type="project" value="UniProtKB-KW"/>
</dbReference>
<evidence type="ECO:0000313" key="4">
    <source>
        <dbReference type="EMBL" id="NME28006.1"/>
    </source>
</evidence>
<dbReference type="NCBIfam" id="TIGR00040">
    <property type="entry name" value="yfcE"/>
    <property type="match status" value="1"/>
</dbReference>
<comment type="similarity">
    <text evidence="1 2">Belongs to the metallophosphoesterase superfamily. YfcE family.</text>
</comment>
<protein>
    <recommendedName>
        <fullName evidence="2">Phosphoesterase</fullName>
        <ecNumber evidence="2">3.1.4.-</ecNumber>
    </recommendedName>
</protein>
<organism evidence="4 5">
    <name type="scientific">Megasphaera hexanoica</name>
    <dbReference type="NCBI Taxonomy" id="1675036"/>
    <lineage>
        <taxon>Bacteria</taxon>
        <taxon>Bacillati</taxon>
        <taxon>Bacillota</taxon>
        <taxon>Negativicutes</taxon>
        <taxon>Veillonellales</taxon>
        <taxon>Veillonellaceae</taxon>
        <taxon>Megasphaera</taxon>
    </lineage>
</organism>
<keyword evidence="2" id="KW-0479">Metal-binding</keyword>
<evidence type="ECO:0000256" key="1">
    <source>
        <dbReference type="ARBA" id="ARBA00008950"/>
    </source>
</evidence>
<dbReference type="InterPro" id="IPR000979">
    <property type="entry name" value="Phosphodiesterase_MJ0936/Vps29"/>
</dbReference>
<gene>
    <name evidence="4" type="ORF">HF872_05135</name>
</gene>
<dbReference type="SUPFAM" id="SSF56300">
    <property type="entry name" value="Metallo-dependent phosphatases"/>
    <property type="match status" value="1"/>
</dbReference>
<dbReference type="GO" id="GO:0016787">
    <property type="term" value="F:hydrolase activity"/>
    <property type="evidence" value="ECO:0007669"/>
    <property type="project" value="UniProtKB-UniRule"/>
</dbReference>
<evidence type="ECO:0000259" key="3">
    <source>
        <dbReference type="Pfam" id="PF12850"/>
    </source>
</evidence>
<dbReference type="InterPro" id="IPR029052">
    <property type="entry name" value="Metallo-depent_PP-like"/>
</dbReference>
<comment type="cofactor">
    <cofactor evidence="2">
        <name>a divalent metal cation</name>
        <dbReference type="ChEBI" id="CHEBI:60240"/>
    </cofactor>
</comment>
<dbReference type="AlphaFoldDB" id="A0A848BXJ9"/>
<dbReference type="InterPro" id="IPR024654">
    <property type="entry name" value="Calcineurin-like_PHP_lpxH"/>
</dbReference>
<name>A0A848BXJ9_9FIRM</name>
<proteinExistence type="inferred from homology"/>
<dbReference type="RefSeq" id="WP_170087418.1">
    <property type="nucleotide sequence ID" value="NZ_JABAFG010000006.1"/>
</dbReference>
<dbReference type="PANTHER" id="PTHR11124">
    <property type="entry name" value="VACUOLAR SORTING PROTEIN VPS29"/>
    <property type="match status" value="1"/>
</dbReference>
<accession>A0A848BXJ9</accession>
<dbReference type="EC" id="3.1.4.-" evidence="2"/>
<reference evidence="4 5" key="1">
    <citation type="submission" date="2020-04" db="EMBL/GenBank/DDBJ databases">
        <authorList>
            <person name="Hitch T.C.A."/>
            <person name="Wylensek D."/>
            <person name="Clavel T."/>
        </authorList>
    </citation>
    <scope>NUCLEOTIDE SEQUENCE [LARGE SCALE GENOMIC DNA]</scope>
    <source>
        <strain evidence="4 5">Oil-RF-744-FAT-WT-6-1</strain>
    </source>
</reference>
<feature type="domain" description="Calcineurin-like phosphoesterase" evidence="3">
    <location>
        <begin position="5"/>
        <end position="151"/>
    </location>
</feature>
<dbReference type="Pfam" id="PF12850">
    <property type="entry name" value="Metallophos_2"/>
    <property type="match status" value="1"/>
</dbReference>
<comment type="caution">
    <text evidence="4">The sequence shown here is derived from an EMBL/GenBank/DDBJ whole genome shotgun (WGS) entry which is preliminary data.</text>
</comment>
<dbReference type="Gene3D" id="3.60.21.10">
    <property type="match status" value="1"/>
</dbReference>
<sequence>MSVVRIGLVSDSHGRFSCLEQMVDQAPDVCCWIHGGDYCEDAEDLGAYAAVPVYAVLGNNDYLTDLNVPERRLVKVAGLTIAVIHGSQWYGEKRLQKLEEWGHHAGADLVVFGHTHRQYLLEREDLVIVNPGSISRPRDGREGTYAIVIAEDGRLADIQFYHLQN</sequence>
<dbReference type="EMBL" id="JABAFG010000006">
    <property type="protein sequence ID" value="NME28006.1"/>
    <property type="molecule type" value="Genomic_DNA"/>
</dbReference>
<dbReference type="Proteomes" id="UP000591071">
    <property type="component" value="Unassembled WGS sequence"/>
</dbReference>
<evidence type="ECO:0000313" key="5">
    <source>
        <dbReference type="Proteomes" id="UP000591071"/>
    </source>
</evidence>
<evidence type="ECO:0000256" key="2">
    <source>
        <dbReference type="RuleBase" id="RU362039"/>
    </source>
</evidence>